<dbReference type="GO" id="GO:0003677">
    <property type="term" value="F:DNA binding"/>
    <property type="evidence" value="ECO:0007669"/>
    <property type="project" value="InterPro"/>
</dbReference>
<evidence type="ECO:0000313" key="4">
    <source>
        <dbReference type="Proteomes" id="UP000095651"/>
    </source>
</evidence>
<protein>
    <submittedName>
        <fullName evidence="3">Transcriptional regulator</fullName>
    </submittedName>
</protein>
<dbReference type="SMART" id="SM00530">
    <property type="entry name" value="HTH_XRE"/>
    <property type="match status" value="1"/>
</dbReference>
<proteinExistence type="predicted"/>
<reference evidence="3 4" key="1">
    <citation type="submission" date="2015-09" db="EMBL/GenBank/DDBJ databases">
        <authorList>
            <consortium name="Pathogen Informatics"/>
        </authorList>
    </citation>
    <scope>NUCLEOTIDE SEQUENCE [LARGE SCALE GENOMIC DNA]</scope>
    <source>
        <strain evidence="3 4">2789STDY5608850</strain>
    </source>
</reference>
<gene>
    <name evidence="3" type="ORF">ERS852407_05835</name>
</gene>
<evidence type="ECO:0000313" key="3">
    <source>
        <dbReference type="EMBL" id="CUP40048.1"/>
    </source>
</evidence>
<feature type="domain" description="HTH cro/C1-type" evidence="2">
    <location>
        <begin position="12"/>
        <end position="66"/>
    </location>
</feature>
<dbReference type="EMBL" id="CYZE01000028">
    <property type="protein sequence ID" value="CUP40048.1"/>
    <property type="molecule type" value="Genomic_DNA"/>
</dbReference>
<dbReference type="SUPFAM" id="SSF47413">
    <property type="entry name" value="lambda repressor-like DNA-binding domains"/>
    <property type="match status" value="1"/>
</dbReference>
<organism evidence="3 4">
    <name type="scientific">Hungatella hathewayi</name>
    <dbReference type="NCBI Taxonomy" id="154046"/>
    <lineage>
        <taxon>Bacteria</taxon>
        <taxon>Bacillati</taxon>
        <taxon>Bacillota</taxon>
        <taxon>Clostridia</taxon>
        <taxon>Lachnospirales</taxon>
        <taxon>Lachnospiraceae</taxon>
        <taxon>Hungatella</taxon>
    </lineage>
</organism>
<dbReference type="RefSeq" id="WP_055660540.1">
    <property type="nucleotide sequence ID" value="NZ_CABIXC010000028.1"/>
</dbReference>
<dbReference type="Pfam" id="PF01381">
    <property type="entry name" value="HTH_3"/>
    <property type="match status" value="1"/>
</dbReference>
<evidence type="ECO:0000259" key="2">
    <source>
        <dbReference type="PROSITE" id="PS50943"/>
    </source>
</evidence>
<dbReference type="Gene3D" id="1.10.260.40">
    <property type="entry name" value="lambda repressor-like DNA-binding domains"/>
    <property type="match status" value="1"/>
</dbReference>
<feature type="region of interest" description="Disordered" evidence="1">
    <location>
        <begin position="136"/>
        <end position="156"/>
    </location>
</feature>
<sequence>MECDFSGIGRRINERLKEMGLKQTDLCRVTGLSTTAISQYCTEKRIPDTTSLFKISNVLNTSMEWMLIGDHSTNEDSTNEDSKCDGIPLSTDENDLIAMYRLLGHREREDVFDYVNMKYEKVTGEKESIYSTYFEEKKKQTKSGPIKDNESHTETA</sequence>
<evidence type="ECO:0000256" key="1">
    <source>
        <dbReference type="SAM" id="MobiDB-lite"/>
    </source>
</evidence>
<dbReference type="InterPro" id="IPR010982">
    <property type="entry name" value="Lambda_DNA-bd_dom_sf"/>
</dbReference>
<dbReference type="PROSITE" id="PS50943">
    <property type="entry name" value="HTH_CROC1"/>
    <property type="match status" value="1"/>
</dbReference>
<feature type="compositionally biased region" description="Basic and acidic residues" evidence="1">
    <location>
        <begin position="145"/>
        <end position="156"/>
    </location>
</feature>
<name>A0A174N0I4_9FIRM</name>
<dbReference type="AlphaFoldDB" id="A0A174N0I4"/>
<dbReference type="InterPro" id="IPR001387">
    <property type="entry name" value="Cro/C1-type_HTH"/>
</dbReference>
<dbReference type="Proteomes" id="UP000095651">
    <property type="component" value="Unassembled WGS sequence"/>
</dbReference>
<accession>A0A174N0I4</accession>
<dbReference type="CDD" id="cd00093">
    <property type="entry name" value="HTH_XRE"/>
    <property type="match status" value="1"/>
</dbReference>